<dbReference type="GO" id="GO:0003723">
    <property type="term" value="F:RNA binding"/>
    <property type="evidence" value="ECO:0007669"/>
    <property type="project" value="InterPro"/>
</dbReference>
<dbReference type="RefSeq" id="WP_115314162.1">
    <property type="nucleotide sequence ID" value="NZ_CP068030.1"/>
</dbReference>
<organism evidence="4 5">
    <name type="scientific">Staphylococcus saccharolyticus</name>
    <dbReference type="NCBI Taxonomy" id="33028"/>
    <lineage>
        <taxon>Bacteria</taxon>
        <taxon>Bacillati</taxon>
        <taxon>Bacillota</taxon>
        <taxon>Bacilli</taxon>
        <taxon>Bacillales</taxon>
        <taxon>Staphylococcaceae</taxon>
        <taxon>Staphylococcus</taxon>
    </lineage>
</organism>
<keyword evidence="5" id="KW-1185">Reference proteome</keyword>
<dbReference type="AlphaFoldDB" id="A0A380JDD6"/>
<dbReference type="Proteomes" id="UP000255425">
    <property type="component" value="Unassembled WGS sequence"/>
</dbReference>
<dbReference type="Pfam" id="PF00588">
    <property type="entry name" value="SpoU_methylase"/>
    <property type="match status" value="1"/>
</dbReference>
<keyword evidence="2 4" id="KW-0808">Transferase</keyword>
<dbReference type="InterPro" id="IPR051259">
    <property type="entry name" value="rRNA_Methyltransferase"/>
</dbReference>
<dbReference type="PANTHER" id="PTHR43191">
    <property type="entry name" value="RRNA METHYLTRANSFERASE 3"/>
    <property type="match status" value="1"/>
</dbReference>
<dbReference type="SUPFAM" id="SSF75217">
    <property type="entry name" value="alpha/beta knot"/>
    <property type="match status" value="1"/>
</dbReference>
<dbReference type="InterPro" id="IPR029026">
    <property type="entry name" value="tRNA_m1G_MTases_N"/>
</dbReference>
<dbReference type="InterPro" id="IPR029028">
    <property type="entry name" value="Alpha/beta_knot_MTases"/>
</dbReference>
<dbReference type="GO" id="GO:0008173">
    <property type="term" value="F:RNA methyltransferase activity"/>
    <property type="evidence" value="ECO:0007669"/>
    <property type="project" value="InterPro"/>
</dbReference>
<protein>
    <submittedName>
        <fullName evidence="4">TrmH family RNA methyltransferase</fullName>
        <ecNumber evidence="4">2.1.1.-</ecNumber>
    </submittedName>
</protein>
<dbReference type="PANTHER" id="PTHR43191:SF2">
    <property type="entry name" value="RRNA METHYLTRANSFERASE 3, MITOCHONDRIAL"/>
    <property type="match status" value="1"/>
</dbReference>
<evidence type="ECO:0000256" key="2">
    <source>
        <dbReference type="ARBA" id="ARBA00022679"/>
    </source>
</evidence>
<gene>
    <name evidence="4" type="primary">nhs</name>
    <name evidence="4" type="ORF">NCTC11807_02768</name>
</gene>
<evidence type="ECO:0000313" key="5">
    <source>
        <dbReference type="Proteomes" id="UP000255425"/>
    </source>
</evidence>
<keyword evidence="1 4" id="KW-0489">Methyltransferase</keyword>
<dbReference type="EC" id="2.1.1.-" evidence="4"/>
<dbReference type="Gene3D" id="3.40.1280.10">
    <property type="match status" value="1"/>
</dbReference>
<sequence length="255" mass="29457">MIKKIKKLKSEEFEEIRILKTNKSKLCKNKIVLFSLNQIKQALKFNIDINYIVTDSKDILSFAESKNIDGFETTSGILNKLHNSKNKIDVLAVCQKNEDGFLLNNDNVIILDDIIDHGNIGTIIRTGVAYNYNCFLYPKSDFYPYTNKILNSSRCTNLISNFKNFDNELKLYNFLKENNFLIITTSPHGHELSEEKLNYLKANYKIALFLGNEKYGVKDFFIKNSDYNFSLELRNNVESLNVGVFAGILFDKLNR</sequence>
<feature type="domain" description="tRNA/rRNA methyltransferase SpoU type" evidence="3">
    <location>
        <begin position="108"/>
        <end position="249"/>
    </location>
</feature>
<evidence type="ECO:0000259" key="3">
    <source>
        <dbReference type="Pfam" id="PF00588"/>
    </source>
</evidence>
<reference evidence="4 5" key="1">
    <citation type="submission" date="2018-06" db="EMBL/GenBank/DDBJ databases">
        <authorList>
            <consortium name="Pathogen Informatics"/>
            <person name="Doyle S."/>
        </authorList>
    </citation>
    <scope>NUCLEOTIDE SEQUENCE [LARGE SCALE GENOMIC DNA]</scope>
    <source>
        <strain evidence="4 5">NCTC11807</strain>
    </source>
</reference>
<dbReference type="CDD" id="cd18095">
    <property type="entry name" value="SpoU-like_rRNA-MTase"/>
    <property type="match status" value="1"/>
</dbReference>
<dbReference type="GO" id="GO:0006396">
    <property type="term" value="P:RNA processing"/>
    <property type="evidence" value="ECO:0007669"/>
    <property type="project" value="InterPro"/>
</dbReference>
<dbReference type="EMBL" id="UHDZ01000002">
    <property type="protein sequence ID" value="SUN32864.1"/>
    <property type="molecule type" value="Genomic_DNA"/>
</dbReference>
<accession>A0A380JDD6</accession>
<evidence type="ECO:0000313" key="4">
    <source>
        <dbReference type="EMBL" id="SUN32864.1"/>
    </source>
</evidence>
<proteinExistence type="predicted"/>
<name>A0A380JDD6_9STAP</name>
<evidence type="ECO:0000256" key="1">
    <source>
        <dbReference type="ARBA" id="ARBA00022603"/>
    </source>
</evidence>
<dbReference type="InterPro" id="IPR001537">
    <property type="entry name" value="SpoU_MeTrfase"/>
</dbReference>
<dbReference type="GO" id="GO:0032259">
    <property type="term" value="P:methylation"/>
    <property type="evidence" value="ECO:0007669"/>
    <property type="project" value="UniProtKB-KW"/>
</dbReference>